<name>A0A1R2CYZ3_9CILI</name>
<evidence type="ECO:0000256" key="7">
    <source>
        <dbReference type="SAM" id="MobiDB-lite"/>
    </source>
</evidence>
<comment type="similarity">
    <text evidence="6">Belongs to the protein kinase superfamily.</text>
</comment>
<feature type="compositionally biased region" description="Polar residues" evidence="7">
    <location>
        <begin position="1"/>
        <end position="10"/>
    </location>
</feature>
<keyword evidence="6" id="KW-0723">Serine/threonine-protein kinase</keyword>
<dbReference type="InterPro" id="IPR008271">
    <property type="entry name" value="Ser/Thr_kinase_AS"/>
</dbReference>
<evidence type="ECO:0000256" key="1">
    <source>
        <dbReference type="ARBA" id="ARBA00022679"/>
    </source>
</evidence>
<dbReference type="Gene3D" id="1.10.510.10">
    <property type="entry name" value="Transferase(Phosphotransferase) domain 1"/>
    <property type="match status" value="1"/>
</dbReference>
<keyword evidence="1" id="KW-0808">Transferase</keyword>
<dbReference type="InterPro" id="IPR000719">
    <property type="entry name" value="Prot_kinase_dom"/>
</dbReference>
<organism evidence="9 10">
    <name type="scientific">Stentor coeruleus</name>
    <dbReference type="NCBI Taxonomy" id="5963"/>
    <lineage>
        <taxon>Eukaryota</taxon>
        <taxon>Sar</taxon>
        <taxon>Alveolata</taxon>
        <taxon>Ciliophora</taxon>
        <taxon>Postciliodesmatophora</taxon>
        <taxon>Heterotrichea</taxon>
        <taxon>Heterotrichida</taxon>
        <taxon>Stentoridae</taxon>
        <taxon>Stentor</taxon>
    </lineage>
</organism>
<protein>
    <recommendedName>
        <fullName evidence="8">Protein kinase domain-containing protein</fullName>
    </recommendedName>
</protein>
<sequence>MGCGTSTNQLKTVTSPSSKSSGPSKVTTSDPAGKAASIDPPSIHYKVGNLIGEGAYGKVFECLNIESGEILAVKHVDLSGDKNTVIREITSLKQEISLLRGLKHKNIVKYITTQVADDMKSVDIIMEYVPGGSVRQLLNRFHKLHEKTVQKYTLQILQGLEYLHFKGIIHRDIKCANLLVDNEGIVKLSDFGASKYIEDSIEMNKSLKGSPYWIAPEVALRSGHSCAADIWSVGCVLIEMLTGNPPWSDISKNAKEVLKIVANTKYPPKLPSGVSPACIEFMDMCLKVDYRQRPTIIQLLTTKFITDEIVYVPENEIQAIDPYDEVYNIEDIPMTVYKD</sequence>
<evidence type="ECO:0000256" key="2">
    <source>
        <dbReference type="ARBA" id="ARBA00022741"/>
    </source>
</evidence>
<evidence type="ECO:0000313" key="10">
    <source>
        <dbReference type="Proteomes" id="UP000187209"/>
    </source>
</evidence>
<dbReference type="OrthoDB" id="2914378at2759"/>
<gene>
    <name evidence="9" type="ORF">SteCoe_2684</name>
</gene>
<dbReference type="PROSITE" id="PS00108">
    <property type="entry name" value="PROTEIN_KINASE_ST"/>
    <property type="match status" value="1"/>
</dbReference>
<dbReference type="GO" id="GO:0004674">
    <property type="term" value="F:protein serine/threonine kinase activity"/>
    <property type="evidence" value="ECO:0007669"/>
    <property type="project" value="UniProtKB-KW"/>
</dbReference>
<evidence type="ECO:0000313" key="9">
    <source>
        <dbReference type="EMBL" id="OMJ94200.1"/>
    </source>
</evidence>
<evidence type="ECO:0000256" key="3">
    <source>
        <dbReference type="ARBA" id="ARBA00022777"/>
    </source>
</evidence>
<dbReference type="PANTHER" id="PTHR48016:SF56">
    <property type="entry name" value="MAPKK KINASE"/>
    <property type="match status" value="1"/>
</dbReference>
<evidence type="ECO:0000256" key="4">
    <source>
        <dbReference type="ARBA" id="ARBA00022840"/>
    </source>
</evidence>
<dbReference type="SUPFAM" id="SSF56112">
    <property type="entry name" value="Protein kinase-like (PK-like)"/>
    <property type="match status" value="1"/>
</dbReference>
<feature type="domain" description="Protein kinase" evidence="8">
    <location>
        <begin position="45"/>
        <end position="305"/>
    </location>
</feature>
<feature type="binding site" evidence="5">
    <location>
        <position position="74"/>
    </location>
    <ligand>
        <name>ATP</name>
        <dbReference type="ChEBI" id="CHEBI:30616"/>
    </ligand>
</feature>
<evidence type="ECO:0000256" key="6">
    <source>
        <dbReference type="RuleBase" id="RU000304"/>
    </source>
</evidence>
<dbReference type="GO" id="GO:0005524">
    <property type="term" value="F:ATP binding"/>
    <property type="evidence" value="ECO:0007669"/>
    <property type="project" value="UniProtKB-UniRule"/>
</dbReference>
<dbReference type="EMBL" id="MPUH01000030">
    <property type="protein sequence ID" value="OMJ94200.1"/>
    <property type="molecule type" value="Genomic_DNA"/>
</dbReference>
<proteinExistence type="inferred from homology"/>
<dbReference type="AlphaFoldDB" id="A0A1R2CYZ3"/>
<dbReference type="PROSITE" id="PS50011">
    <property type="entry name" value="PROTEIN_KINASE_DOM"/>
    <property type="match status" value="1"/>
</dbReference>
<evidence type="ECO:0000259" key="8">
    <source>
        <dbReference type="PROSITE" id="PS50011"/>
    </source>
</evidence>
<dbReference type="InterPro" id="IPR017441">
    <property type="entry name" value="Protein_kinase_ATP_BS"/>
</dbReference>
<dbReference type="PROSITE" id="PS00107">
    <property type="entry name" value="PROTEIN_KINASE_ATP"/>
    <property type="match status" value="1"/>
</dbReference>
<keyword evidence="2 5" id="KW-0547">Nucleotide-binding</keyword>
<feature type="region of interest" description="Disordered" evidence="7">
    <location>
        <begin position="1"/>
        <end position="38"/>
    </location>
</feature>
<dbReference type="CDD" id="cd06606">
    <property type="entry name" value="STKc_MAPKKK"/>
    <property type="match status" value="1"/>
</dbReference>
<dbReference type="Proteomes" id="UP000187209">
    <property type="component" value="Unassembled WGS sequence"/>
</dbReference>
<accession>A0A1R2CYZ3</accession>
<dbReference type="Pfam" id="PF00069">
    <property type="entry name" value="Pkinase"/>
    <property type="match status" value="1"/>
</dbReference>
<dbReference type="PANTHER" id="PTHR48016">
    <property type="entry name" value="MAP KINASE KINASE KINASE SSK2-RELATED-RELATED"/>
    <property type="match status" value="1"/>
</dbReference>
<comment type="caution">
    <text evidence="9">The sequence shown here is derived from an EMBL/GenBank/DDBJ whole genome shotgun (WGS) entry which is preliminary data.</text>
</comment>
<evidence type="ECO:0000256" key="5">
    <source>
        <dbReference type="PROSITE-ProRule" id="PRU10141"/>
    </source>
</evidence>
<keyword evidence="3" id="KW-0418">Kinase</keyword>
<keyword evidence="10" id="KW-1185">Reference proteome</keyword>
<dbReference type="SMART" id="SM00220">
    <property type="entry name" value="S_TKc"/>
    <property type="match status" value="1"/>
</dbReference>
<reference evidence="9 10" key="1">
    <citation type="submission" date="2016-11" db="EMBL/GenBank/DDBJ databases">
        <title>The macronuclear genome of Stentor coeruleus: a giant cell with tiny introns.</title>
        <authorList>
            <person name="Slabodnick M."/>
            <person name="Ruby J.G."/>
            <person name="Reiff S.B."/>
            <person name="Swart E.C."/>
            <person name="Gosai S."/>
            <person name="Prabakaran S."/>
            <person name="Witkowska E."/>
            <person name="Larue G.E."/>
            <person name="Fisher S."/>
            <person name="Freeman R.M."/>
            <person name="Gunawardena J."/>
            <person name="Chu W."/>
            <person name="Stover N.A."/>
            <person name="Gregory B.D."/>
            <person name="Nowacki M."/>
            <person name="Derisi J."/>
            <person name="Roy S.W."/>
            <person name="Marshall W.F."/>
            <person name="Sood P."/>
        </authorList>
    </citation>
    <scope>NUCLEOTIDE SEQUENCE [LARGE SCALE GENOMIC DNA]</scope>
    <source>
        <strain evidence="9">WM001</strain>
    </source>
</reference>
<feature type="compositionally biased region" description="Low complexity" evidence="7">
    <location>
        <begin position="11"/>
        <end position="29"/>
    </location>
</feature>
<dbReference type="InterPro" id="IPR011009">
    <property type="entry name" value="Kinase-like_dom_sf"/>
</dbReference>
<dbReference type="InterPro" id="IPR050538">
    <property type="entry name" value="MAP_kinase_kinase_kinase"/>
</dbReference>
<keyword evidence="4 5" id="KW-0067">ATP-binding</keyword>